<evidence type="ECO:0000313" key="3">
    <source>
        <dbReference type="Proteomes" id="UP000242561"/>
    </source>
</evidence>
<keyword evidence="1" id="KW-0732">Signal</keyword>
<protein>
    <submittedName>
        <fullName evidence="2">Uncharacterized protein</fullName>
    </submittedName>
</protein>
<gene>
    <name evidence="2" type="ORF">LPB140_01885</name>
</gene>
<dbReference type="KEGG" id="sphl:LPB140_01885"/>
<evidence type="ECO:0000256" key="1">
    <source>
        <dbReference type="SAM" id="SignalP"/>
    </source>
</evidence>
<evidence type="ECO:0000313" key="2">
    <source>
        <dbReference type="EMBL" id="APG61785.1"/>
    </source>
</evidence>
<reference evidence="2 3" key="1">
    <citation type="submission" date="2016-11" db="EMBL/GenBank/DDBJ databases">
        <title>Sphingorhabdus sp. LPB0140, isolated from marine environment.</title>
        <authorList>
            <person name="Kim E."/>
            <person name="Yi H."/>
        </authorList>
    </citation>
    <scope>NUCLEOTIDE SEQUENCE [LARGE SCALE GENOMIC DNA]</scope>
    <source>
        <strain evidence="2 3">LPB0140</strain>
    </source>
</reference>
<sequence length="267" mass="31367">MVNIAKVYIIKKLRFILIAIFALFFITPNAFANQPACSLDNITHRQNFNPALGKYIVYEHWADIPVNNQRLYHEQHIAYYFTPLGDKQSQIWLIKAHLISQKTNGPTDFPYKIYQYFIDGKIEYIFDAKNGDIQIVNYKEVVAQHLNSINKMIDEAHLSDDVRTILRDKFIKLDDTEMKSRLIGDIKWLFILYNKEMEQNRFELSADKNSILMHLINQSDSPDQYEEFNSKIDCNSGLTTEFTRKFETFMGDNGRTILNGFRLVTRE</sequence>
<dbReference type="Proteomes" id="UP000242561">
    <property type="component" value="Chromosome"/>
</dbReference>
<keyword evidence="3" id="KW-1185">Reference proteome</keyword>
<proteinExistence type="predicted"/>
<feature type="chain" id="PRO_5013222020" evidence="1">
    <location>
        <begin position="33"/>
        <end position="267"/>
    </location>
</feature>
<dbReference type="EMBL" id="CP018154">
    <property type="protein sequence ID" value="APG61785.1"/>
    <property type="molecule type" value="Genomic_DNA"/>
</dbReference>
<feature type="signal peptide" evidence="1">
    <location>
        <begin position="1"/>
        <end position="32"/>
    </location>
</feature>
<dbReference type="AlphaFoldDB" id="A0A1L3J9I9"/>
<dbReference type="STRING" id="1913578.LPB140_01885"/>
<name>A0A1L3J9I9_9SPHN</name>
<organism evidence="2 3">
    <name type="scientific">Sphingorhabdus lutea</name>
    <dbReference type="NCBI Taxonomy" id="1913578"/>
    <lineage>
        <taxon>Bacteria</taxon>
        <taxon>Pseudomonadati</taxon>
        <taxon>Pseudomonadota</taxon>
        <taxon>Alphaproteobacteria</taxon>
        <taxon>Sphingomonadales</taxon>
        <taxon>Sphingomonadaceae</taxon>
        <taxon>Sphingorhabdus</taxon>
    </lineage>
</organism>
<accession>A0A1L3J9I9</accession>